<dbReference type="EMBL" id="CP000088">
    <property type="protein sequence ID" value="AAZ55394.1"/>
    <property type="molecule type" value="Genomic_DNA"/>
</dbReference>
<sequence length="205" mass="21952">MVFPAPTRGLPRRTRGRCPGHGTLPGAKGVDGVLMGPVPGCPARARRGARPGRRGGRPPSGLMINAAKAANLPFSWGFRASSRPALSPTADCGSPPGWLVCLRLCLVRGFPHSGRRRCPPHDERMERGEDCELPSTLVASAYARALPQRQAWHCGAALWRPTTPASRWGRSLFLPCTCGSGSARVPLPGHTRQHRALHDQVLSGL</sequence>
<dbReference type="AlphaFoldDB" id="Q47Q75"/>
<feature type="compositionally biased region" description="Basic residues" evidence="1">
    <location>
        <begin position="44"/>
        <end position="56"/>
    </location>
</feature>
<dbReference type="KEGG" id="tfu:Tfu_1356"/>
<gene>
    <name evidence="2" type="ordered locus">Tfu_1356</name>
</gene>
<dbReference type="HOGENOM" id="CLU_1336988_0_0_11"/>
<proteinExistence type="predicted"/>
<feature type="region of interest" description="Disordered" evidence="1">
    <location>
        <begin position="1"/>
        <end position="31"/>
    </location>
</feature>
<feature type="region of interest" description="Disordered" evidence="1">
    <location>
        <begin position="42"/>
        <end position="61"/>
    </location>
</feature>
<reference evidence="2" key="1">
    <citation type="submission" date="2005-07" db="EMBL/GenBank/DDBJ databases">
        <title>Complete sequence of Thermobifida fusca YX.</title>
        <authorList>
            <consortium name="US DOE Joint Genome Institute"/>
            <person name="Copeland A."/>
            <person name="Lucas S."/>
            <person name="Lapidus A."/>
            <person name="Barry K."/>
            <person name="Detter J.C."/>
            <person name="Glavina T."/>
            <person name="Hammon N."/>
            <person name="Israni S."/>
            <person name="Pitluck S."/>
            <person name="Di Bartolo G."/>
            <person name="Chain P."/>
            <person name="Schmutz J."/>
            <person name="Larimer F."/>
            <person name="Land M."/>
            <person name="Lykidis A."/>
            <person name="Richardson P."/>
        </authorList>
    </citation>
    <scope>NUCLEOTIDE SEQUENCE</scope>
    <source>
        <strain evidence="2">YX</strain>
    </source>
</reference>
<protein>
    <submittedName>
        <fullName evidence="2">Uncharacterized protein</fullName>
    </submittedName>
</protein>
<organism evidence="2">
    <name type="scientific">Thermobifida fusca (strain YX)</name>
    <dbReference type="NCBI Taxonomy" id="269800"/>
    <lineage>
        <taxon>Bacteria</taxon>
        <taxon>Bacillati</taxon>
        <taxon>Actinomycetota</taxon>
        <taxon>Actinomycetes</taxon>
        <taxon>Streptosporangiales</taxon>
        <taxon>Nocardiopsidaceae</taxon>
        <taxon>Thermobifida</taxon>
    </lineage>
</organism>
<evidence type="ECO:0000313" key="2">
    <source>
        <dbReference type="EMBL" id="AAZ55394.1"/>
    </source>
</evidence>
<accession>Q47Q75</accession>
<evidence type="ECO:0000256" key="1">
    <source>
        <dbReference type="SAM" id="MobiDB-lite"/>
    </source>
</evidence>
<name>Q47Q75_THEFY</name>